<accession>A0A382CH69</accession>
<name>A0A382CH69_9ZZZZ</name>
<reference evidence="1" key="1">
    <citation type="submission" date="2018-05" db="EMBL/GenBank/DDBJ databases">
        <authorList>
            <person name="Lanie J.A."/>
            <person name="Ng W.-L."/>
            <person name="Kazmierczak K.M."/>
            <person name="Andrzejewski T.M."/>
            <person name="Davidsen T.M."/>
            <person name="Wayne K.J."/>
            <person name="Tettelin H."/>
            <person name="Glass J.I."/>
            <person name="Rusch D."/>
            <person name="Podicherti R."/>
            <person name="Tsui H.-C.T."/>
            <person name="Winkler M.E."/>
        </authorList>
    </citation>
    <scope>NUCLEOTIDE SEQUENCE</scope>
</reference>
<gene>
    <name evidence="1" type="ORF">METZ01_LOCUS177577</name>
</gene>
<dbReference type="AlphaFoldDB" id="A0A382CH69"/>
<evidence type="ECO:0000313" key="1">
    <source>
        <dbReference type="EMBL" id="SVB24723.1"/>
    </source>
</evidence>
<sequence>MGRHEYFLVSICSLVAHFESRMIHLEQYRMRKVIQDNYDPDRKRGMAPIRNCPLHSLNHNQVFFTKLFLTNSQNFTPTHLNMSHPSSFSISSIFISVWYHSIISIAIRTQPAIVWRPSRSGQPPSTVATARFPLLATPMAKATRCWQTTNPANMHYRTPPIVSLT</sequence>
<proteinExistence type="predicted"/>
<protein>
    <submittedName>
        <fullName evidence="1">Uncharacterized protein</fullName>
    </submittedName>
</protein>
<organism evidence="1">
    <name type="scientific">marine metagenome</name>
    <dbReference type="NCBI Taxonomy" id="408172"/>
    <lineage>
        <taxon>unclassified sequences</taxon>
        <taxon>metagenomes</taxon>
        <taxon>ecological metagenomes</taxon>
    </lineage>
</organism>
<dbReference type="EMBL" id="UINC01034218">
    <property type="protein sequence ID" value="SVB24723.1"/>
    <property type="molecule type" value="Genomic_DNA"/>
</dbReference>